<dbReference type="Proteomes" id="UP000036270">
    <property type="component" value="Unassembled WGS sequence"/>
</dbReference>
<dbReference type="EMBL" id="JWIZ01000042">
    <property type="protein sequence ID" value="KMK51243.1"/>
    <property type="molecule type" value="Genomic_DNA"/>
</dbReference>
<reference evidence="1 2" key="1">
    <citation type="submission" date="2014-12" db="EMBL/GenBank/DDBJ databases">
        <title>Reclassification of Actinobacillus muris as Muribacter muris.</title>
        <authorList>
            <person name="Christensen H."/>
            <person name="Nicklas W."/>
            <person name="Bisgaard M."/>
        </authorList>
    </citation>
    <scope>NUCLEOTIDE SEQUENCE [LARGE SCALE GENOMIC DNA]</scope>
    <source>
        <strain evidence="1 2">Ackerman80-443D</strain>
    </source>
</reference>
<organism evidence="1 2">
    <name type="scientific">Muribacter muris</name>
    <dbReference type="NCBI Taxonomy" id="67855"/>
    <lineage>
        <taxon>Bacteria</taxon>
        <taxon>Pseudomonadati</taxon>
        <taxon>Pseudomonadota</taxon>
        <taxon>Gammaproteobacteria</taxon>
        <taxon>Pasteurellales</taxon>
        <taxon>Pasteurellaceae</taxon>
        <taxon>Muribacter</taxon>
    </lineage>
</organism>
<protein>
    <submittedName>
        <fullName evidence="1">Uncharacterized protein</fullName>
    </submittedName>
</protein>
<dbReference type="STRING" id="67855.RO21_07190"/>
<gene>
    <name evidence="1" type="ORF">RO21_07190</name>
</gene>
<accession>A0A0J5P465</accession>
<proteinExistence type="predicted"/>
<dbReference type="RefSeq" id="WP_047977125.1">
    <property type="nucleotide sequence ID" value="NZ_JWIZ01000042.1"/>
</dbReference>
<keyword evidence="2" id="KW-1185">Reference proteome</keyword>
<dbReference type="AlphaFoldDB" id="A0A0J5P465"/>
<evidence type="ECO:0000313" key="2">
    <source>
        <dbReference type="Proteomes" id="UP000036270"/>
    </source>
</evidence>
<dbReference type="PATRIC" id="fig|67855.3.peg.1470"/>
<name>A0A0J5P465_9PAST</name>
<sequence>MAKQKTYILDQQGQDYLRNALNSLWQAQSLIELIAKAAEAENNYTLISALNGVLVLMNNGLNDLGEV</sequence>
<comment type="caution">
    <text evidence="1">The sequence shown here is derived from an EMBL/GenBank/DDBJ whole genome shotgun (WGS) entry which is preliminary data.</text>
</comment>
<evidence type="ECO:0000313" key="1">
    <source>
        <dbReference type="EMBL" id="KMK51243.1"/>
    </source>
</evidence>